<protein>
    <submittedName>
        <fullName evidence="1">Uncharacterized protein</fullName>
    </submittedName>
</protein>
<dbReference type="AlphaFoldDB" id="A0A840WHS0"/>
<accession>A0A840WHS0</accession>
<evidence type="ECO:0000313" key="1">
    <source>
        <dbReference type="EMBL" id="MBB5489618.1"/>
    </source>
</evidence>
<gene>
    <name evidence="1" type="ORF">HNR07_000755</name>
</gene>
<reference evidence="1 2" key="1">
    <citation type="submission" date="2020-08" db="EMBL/GenBank/DDBJ databases">
        <title>Sequencing the genomes of 1000 actinobacteria strains.</title>
        <authorList>
            <person name="Klenk H.-P."/>
        </authorList>
    </citation>
    <scope>NUCLEOTIDE SEQUENCE [LARGE SCALE GENOMIC DNA]</scope>
    <source>
        <strain evidence="1 2">DSM 44598</strain>
    </source>
</reference>
<comment type="caution">
    <text evidence="1">The sequence shown here is derived from an EMBL/GenBank/DDBJ whole genome shotgun (WGS) entry which is preliminary data.</text>
</comment>
<dbReference type="RefSeq" id="WP_184361950.1">
    <property type="nucleotide sequence ID" value="NZ_BAAAKM010000100.1"/>
</dbReference>
<dbReference type="EMBL" id="JACHDO010000001">
    <property type="protein sequence ID" value="MBB5489618.1"/>
    <property type="molecule type" value="Genomic_DNA"/>
</dbReference>
<proteinExistence type="predicted"/>
<organism evidence="1 2">
    <name type="scientific">Nocardiopsis metallicus</name>
    <dbReference type="NCBI Taxonomy" id="179819"/>
    <lineage>
        <taxon>Bacteria</taxon>
        <taxon>Bacillati</taxon>
        <taxon>Actinomycetota</taxon>
        <taxon>Actinomycetes</taxon>
        <taxon>Streptosporangiales</taxon>
        <taxon>Nocardiopsidaceae</taxon>
        <taxon>Nocardiopsis</taxon>
    </lineage>
</organism>
<evidence type="ECO:0000313" key="2">
    <source>
        <dbReference type="Proteomes" id="UP000579647"/>
    </source>
</evidence>
<sequence>MAVASVVAWLADDKQAVERIDELGRLVKEDVFHGRLREFARERAEKDPAFTEYGRALAGHFWCDLLVEIVNALDRGAELTGRVPREVADAVLEHEDVADWGPVRRRLAQEALVFLWKGLQLLLGTDLRVLVLQSRILAVLICPDPGSHPRVARSCLRPLLGGALRDHLTVDVNPEWLWADRS</sequence>
<name>A0A840WHS0_9ACTN</name>
<keyword evidence="2" id="KW-1185">Reference proteome</keyword>
<dbReference type="Proteomes" id="UP000579647">
    <property type="component" value="Unassembled WGS sequence"/>
</dbReference>